<dbReference type="EMBL" id="JAVHJL010000002">
    <property type="protein sequence ID" value="KAK6510310.1"/>
    <property type="molecule type" value="Genomic_DNA"/>
</dbReference>
<evidence type="ECO:0000313" key="4">
    <source>
        <dbReference type="EMBL" id="KAK6510310.1"/>
    </source>
</evidence>
<gene>
    <name evidence="4" type="ORF">TWF481_005026</name>
</gene>
<accession>A0AAV9WN39</accession>
<feature type="domain" description="Nephrocystin 3-like N-terminal" evidence="3">
    <location>
        <begin position="25"/>
        <end position="190"/>
    </location>
</feature>
<dbReference type="Proteomes" id="UP001370758">
    <property type="component" value="Unassembled WGS sequence"/>
</dbReference>
<keyword evidence="5" id="KW-1185">Reference proteome</keyword>
<dbReference type="Pfam" id="PF24883">
    <property type="entry name" value="NPHP3_N"/>
    <property type="match status" value="1"/>
</dbReference>
<protein>
    <recommendedName>
        <fullName evidence="6">NACHT domain-containing protein</fullName>
    </recommendedName>
</protein>
<dbReference type="InterPro" id="IPR054471">
    <property type="entry name" value="GPIID_WHD"/>
</dbReference>
<evidence type="ECO:0008006" key="6">
    <source>
        <dbReference type="Google" id="ProtNLM"/>
    </source>
</evidence>
<dbReference type="InterPro" id="IPR027417">
    <property type="entry name" value="P-loop_NTPase"/>
</dbReference>
<evidence type="ECO:0000259" key="2">
    <source>
        <dbReference type="Pfam" id="PF22939"/>
    </source>
</evidence>
<dbReference type="AlphaFoldDB" id="A0AAV9WN39"/>
<dbReference type="PANTHER" id="PTHR10039">
    <property type="entry name" value="AMELOGENIN"/>
    <property type="match status" value="1"/>
</dbReference>
<dbReference type="PANTHER" id="PTHR10039:SF15">
    <property type="entry name" value="NACHT DOMAIN-CONTAINING PROTEIN"/>
    <property type="match status" value="1"/>
</dbReference>
<evidence type="ECO:0000313" key="5">
    <source>
        <dbReference type="Proteomes" id="UP001370758"/>
    </source>
</evidence>
<organism evidence="4 5">
    <name type="scientific">Arthrobotrys musiformis</name>
    <dbReference type="NCBI Taxonomy" id="47236"/>
    <lineage>
        <taxon>Eukaryota</taxon>
        <taxon>Fungi</taxon>
        <taxon>Dikarya</taxon>
        <taxon>Ascomycota</taxon>
        <taxon>Pezizomycotina</taxon>
        <taxon>Orbiliomycetes</taxon>
        <taxon>Orbiliales</taxon>
        <taxon>Orbiliaceae</taxon>
        <taxon>Arthrobotrys</taxon>
    </lineage>
</organism>
<evidence type="ECO:0000259" key="3">
    <source>
        <dbReference type="Pfam" id="PF24883"/>
    </source>
</evidence>
<keyword evidence="1" id="KW-0677">Repeat</keyword>
<name>A0AAV9WN39_9PEZI</name>
<proteinExistence type="predicted"/>
<dbReference type="Gene3D" id="3.40.50.300">
    <property type="entry name" value="P-loop containing nucleotide triphosphate hydrolases"/>
    <property type="match status" value="1"/>
</dbReference>
<dbReference type="Pfam" id="PF22939">
    <property type="entry name" value="WHD_GPIID"/>
    <property type="match status" value="1"/>
</dbReference>
<reference evidence="4 5" key="1">
    <citation type="submission" date="2023-08" db="EMBL/GenBank/DDBJ databases">
        <authorList>
            <person name="Palmer J.M."/>
        </authorList>
    </citation>
    <scope>NUCLEOTIDE SEQUENCE [LARGE SCALE GENOMIC DNA]</scope>
    <source>
        <strain evidence="4 5">TWF481</strain>
    </source>
</reference>
<feature type="domain" description="GPI inositol-deacylase winged helix" evidence="2">
    <location>
        <begin position="299"/>
        <end position="345"/>
    </location>
</feature>
<evidence type="ECO:0000256" key="1">
    <source>
        <dbReference type="ARBA" id="ARBA00022737"/>
    </source>
</evidence>
<sequence>MLEWLTPIDYAPRQSDYIGRRGPETGQWFLDSSEFKAWHRLRAETLFCLGIPGAGKTILSSIANNYLLQEYDKDPTTGLAYIYFDFRRGGEQKIDNLLLSLLKQLAQTRPRCSPDAVEALYFNHRKKRTRPLLDEIREALRSVAALYTRVFFIIDALDECKTDGDCRGRILEELLSIQSECGANILVTSRPIPDNADEFKECKKLEIRAHDEDIQKYLNSRMRELPPFVAKNSDLGEEIKNRIRESVDGMFLLAQLYLNSLIGKKSCKAVRKALSQLSAGPGSYDRAYNDTMERILGQQTDCAELAKQALTWIVCSKRPLNTSEILHALAVELDDTEFDEENIPTLNSSLPFAVGSSLSKKKAA</sequence>
<dbReference type="InterPro" id="IPR056884">
    <property type="entry name" value="NPHP3-like_N"/>
</dbReference>
<comment type="caution">
    <text evidence="4">The sequence shown here is derived from an EMBL/GenBank/DDBJ whole genome shotgun (WGS) entry which is preliminary data.</text>
</comment>
<dbReference type="SUPFAM" id="SSF52540">
    <property type="entry name" value="P-loop containing nucleoside triphosphate hydrolases"/>
    <property type="match status" value="1"/>
</dbReference>